<protein>
    <submittedName>
        <fullName evidence="2">DinB family protein</fullName>
    </submittedName>
</protein>
<comment type="caution">
    <text evidence="2">The sequence shown here is derived from an EMBL/GenBank/DDBJ whole genome shotgun (WGS) entry which is preliminary data.</text>
</comment>
<dbReference type="InterPro" id="IPR034660">
    <property type="entry name" value="DinB/YfiT-like"/>
</dbReference>
<dbReference type="EMBL" id="VTWT01000001">
    <property type="protein sequence ID" value="KAA9346083.1"/>
    <property type="molecule type" value="Genomic_DNA"/>
</dbReference>
<dbReference type="Proteomes" id="UP000326570">
    <property type="component" value="Unassembled WGS sequence"/>
</dbReference>
<dbReference type="InterPro" id="IPR024775">
    <property type="entry name" value="DinB-like"/>
</dbReference>
<reference evidence="2 3" key="1">
    <citation type="submission" date="2019-09" db="EMBL/GenBank/DDBJ databases">
        <title>Genome sequence of Adhaeribacter sp. M2.</title>
        <authorList>
            <person name="Srinivasan S."/>
        </authorList>
    </citation>
    <scope>NUCLEOTIDE SEQUENCE [LARGE SCALE GENOMIC DNA]</scope>
    <source>
        <strain evidence="2 3">M2</strain>
    </source>
</reference>
<dbReference type="Gene3D" id="1.20.120.450">
    <property type="entry name" value="dinb family like domain"/>
    <property type="match status" value="1"/>
</dbReference>
<feature type="domain" description="DinB-like" evidence="1">
    <location>
        <begin position="43"/>
        <end position="173"/>
    </location>
</feature>
<evidence type="ECO:0000313" key="2">
    <source>
        <dbReference type="EMBL" id="KAA9346083.1"/>
    </source>
</evidence>
<dbReference type="Pfam" id="PF12867">
    <property type="entry name" value="DinB_2"/>
    <property type="match status" value="1"/>
</dbReference>
<accession>A0A5N1J7J9</accession>
<organism evidence="2 3">
    <name type="scientific">Adhaeribacter soli</name>
    <dbReference type="NCBI Taxonomy" id="2607655"/>
    <lineage>
        <taxon>Bacteria</taxon>
        <taxon>Pseudomonadati</taxon>
        <taxon>Bacteroidota</taxon>
        <taxon>Cytophagia</taxon>
        <taxon>Cytophagales</taxon>
        <taxon>Hymenobacteraceae</taxon>
        <taxon>Adhaeribacter</taxon>
    </lineage>
</organism>
<sequence>MLPFFKMNLTQKPAPSEYPPYFETYLKRLPDTDILAFLAEQVETLASLFENMSEAEAEKGYAEGKWSLKELLQHMLDAERIMAYRALCFSRKEEIMLPGFEEDSYASNSDANRRSLTDILAEYRLLRQSTIALFKSFSSEMLMREGKANNAHYNVRAIAWVIAAHENHHLHIIRSRYLLQEV</sequence>
<evidence type="ECO:0000259" key="1">
    <source>
        <dbReference type="Pfam" id="PF12867"/>
    </source>
</evidence>
<proteinExistence type="predicted"/>
<dbReference type="AlphaFoldDB" id="A0A5N1J7J9"/>
<keyword evidence="3" id="KW-1185">Reference proteome</keyword>
<dbReference type="SUPFAM" id="SSF109854">
    <property type="entry name" value="DinB/YfiT-like putative metalloenzymes"/>
    <property type="match status" value="1"/>
</dbReference>
<gene>
    <name evidence="2" type="ORF">F0P94_03095</name>
</gene>
<evidence type="ECO:0000313" key="3">
    <source>
        <dbReference type="Proteomes" id="UP000326570"/>
    </source>
</evidence>
<name>A0A5N1J7J9_9BACT</name>